<organism evidence="4 5">
    <name type="scientific">Yoonia litorea</name>
    <dbReference type="NCBI Taxonomy" id="1123755"/>
    <lineage>
        <taxon>Bacteria</taxon>
        <taxon>Pseudomonadati</taxon>
        <taxon>Pseudomonadota</taxon>
        <taxon>Alphaproteobacteria</taxon>
        <taxon>Rhodobacterales</taxon>
        <taxon>Paracoccaceae</taxon>
        <taxon>Yoonia</taxon>
    </lineage>
</organism>
<feature type="repeat" description="TPR" evidence="3">
    <location>
        <begin position="125"/>
        <end position="158"/>
    </location>
</feature>
<dbReference type="EMBL" id="FOZM01000001">
    <property type="protein sequence ID" value="SFR98385.1"/>
    <property type="molecule type" value="Genomic_DNA"/>
</dbReference>
<feature type="repeat" description="TPR" evidence="3">
    <location>
        <begin position="91"/>
        <end position="124"/>
    </location>
</feature>
<dbReference type="SUPFAM" id="SSF52540">
    <property type="entry name" value="P-loop containing nucleoside triphosphate hydrolases"/>
    <property type="match status" value="1"/>
</dbReference>
<dbReference type="Pfam" id="PF13432">
    <property type="entry name" value="TPR_16"/>
    <property type="match status" value="1"/>
</dbReference>
<sequence length="705" mass="76969">MKKTGKGGPVRPVFPTAGAAPRAQNPMNALIALYQQGKFAEVIAQAAPLAKANPQVFALWNLLGASYAQSGKMDQAKAAFTRAAKLKPDHPDPHNNLGNVLRASGDTAQAIASYKKALACDAKYAQAHNNLGAIYLDQGKVTQAEEHLKTALKLVPTYAEAHNNLGNLSYRNGDHQRASEAYLAATKHNPKFAEAHFNIGVLAQAQGTFDKAERAYLTALQIRPTHADAMRNLGVVLQKRGDLAKAIAATRRATELAPKDTESHINLGLFHGENNAYREALDSFETALRLSPSSMRARLGKADVLLEMNRLTAAHDVLADAHNAQPEAIEPVANLGLVLQRLGRHEEAARLYEDAINRHPDASALRVNLGLIYEDLNQWQKASEMFAEALSVEPSNNTAARMLAKLPKALVDDTRLDQLDTFHRDHIETIARDSSRLFFEADLDRLRGNIDDAFSKIEQANAARLDQNDNGDGDDASDLTGVRDRLRSWTPVTATVEPAVKPVFILGPSRSGKSVLEYLLAQSGNVNPLYEPIRTMPQAEREASFDSMFYASEDTLRAHGVELATSTNPHVLAHITAVADAFPAAAFVFVKRNPLDLGADIFATEYGRGNTYAYDPAKLVSYLNLYNEIAEAFLAKAGARAMAVSYDDILNHPEKVILKIGDHVGMPIAAKATVPETLPAKSVYREAFKAVLEREGLERPHEIRE</sequence>
<dbReference type="InterPro" id="IPR011990">
    <property type="entry name" value="TPR-like_helical_dom_sf"/>
</dbReference>
<dbReference type="SMART" id="SM00028">
    <property type="entry name" value="TPR"/>
    <property type="match status" value="9"/>
</dbReference>
<evidence type="ECO:0000256" key="3">
    <source>
        <dbReference type="PROSITE-ProRule" id="PRU00339"/>
    </source>
</evidence>
<dbReference type="AlphaFoldDB" id="A0A1I6L4I2"/>
<reference evidence="4 5" key="1">
    <citation type="submission" date="2016-10" db="EMBL/GenBank/DDBJ databases">
        <authorList>
            <person name="de Groot N.N."/>
        </authorList>
    </citation>
    <scope>NUCLEOTIDE SEQUENCE [LARGE SCALE GENOMIC DNA]</scope>
    <source>
        <strain evidence="4 5">DSM 29433</strain>
    </source>
</reference>
<dbReference type="RefSeq" id="WP_090202780.1">
    <property type="nucleotide sequence ID" value="NZ_FOZM01000001.1"/>
</dbReference>
<evidence type="ECO:0000313" key="4">
    <source>
        <dbReference type="EMBL" id="SFR98385.1"/>
    </source>
</evidence>
<evidence type="ECO:0000256" key="1">
    <source>
        <dbReference type="ARBA" id="ARBA00022737"/>
    </source>
</evidence>
<keyword evidence="1" id="KW-0677">Repeat</keyword>
<dbReference type="SUPFAM" id="SSF48452">
    <property type="entry name" value="TPR-like"/>
    <property type="match status" value="2"/>
</dbReference>
<feature type="repeat" description="TPR" evidence="3">
    <location>
        <begin position="261"/>
        <end position="294"/>
    </location>
</feature>
<dbReference type="PANTHER" id="PTHR44227">
    <property type="match status" value="1"/>
</dbReference>
<dbReference type="Pfam" id="PF13469">
    <property type="entry name" value="Sulfotransfer_3"/>
    <property type="match status" value="1"/>
</dbReference>
<feature type="repeat" description="TPR" evidence="3">
    <location>
        <begin position="193"/>
        <end position="226"/>
    </location>
</feature>
<gene>
    <name evidence="4" type="ORF">SAMN05444714_0175</name>
</gene>
<dbReference type="Gene3D" id="1.25.40.10">
    <property type="entry name" value="Tetratricopeptide repeat domain"/>
    <property type="match status" value="6"/>
</dbReference>
<keyword evidence="2 3" id="KW-0802">TPR repeat</keyword>
<dbReference type="InterPro" id="IPR013105">
    <property type="entry name" value="TPR_2"/>
</dbReference>
<dbReference type="Gene3D" id="3.40.50.300">
    <property type="entry name" value="P-loop containing nucleotide triphosphate hydrolases"/>
    <property type="match status" value="1"/>
</dbReference>
<dbReference type="InterPro" id="IPR052346">
    <property type="entry name" value="O-mannosyl-transferase_TMTC"/>
</dbReference>
<feature type="repeat" description="TPR" evidence="3">
    <location>
        <begin position="329"/>
        <end position="362"/>
    </location>
</feature>
<dbReference type="PROSITE" id="PS50005">
    <property type="entry name" value="TPR"/>
    <property type="match status" value="9"/>
</dbReference>
<keyword evidence="5" id="KW-1185">Reference proteome</keyword>
<dbReference type="PANTHER" id="PTHR44227:SF3">
    <property type="entry name" value="PROTEIN O-MANNOSYL-TRANSFERASE TMTC4"/>
    <property type="match status" value="1"/>
</dbReference>
<dbReference type="Pfam" id="PF13414">
    <property type="entry name" value="TPR_11"/>
    <property type="match status" value="1"/>
</dbReference>
<feature type="repeat" description="TPR" evidence="3">
    <location>
        <begin position="57"/>
        <end position="90"/>
    </location>
</feature>
<dbReference type="Pfam" id="PF07719">
    <property type="entry name" value="TPR_2"/>
    <property type="match status" value="2"/>
</dbReference>
<dbReference type="PROSITE" id="PS50293">
    <property type="entry name" value="TPR_REGION"/>
    <property type="match status" value="3"/>
</dbReference>
<dbReference type="Pfam" id="PF13424">
    <property type="entry name" value="TPR_12"/>
    <property type="match status" value="1"/>
</dbReference>
<dbReference type="InterPro" id="IPR027417">
    <property type="entry name" value="P-loop_NTPase"/>
</dbReference>
<dbReference type="Proteomes" id="UP000198926">
    <property type="component" value="Unassembled WGS sequence"/>
</dbReference>
<proteinExistence type="predicted"/>
<feature type="repeat" description="TPR" evidence="3">
    <location>
        <begin position="363"/>
        <end position="396"/>
    </location>
</feature>
<feature type="repeat" description="TPR" evidence="3">
    <location>
        <begin position="159"/>
        <end position="192"/>
    </location>
</feature>
<dbReference type="STRING" id="1123755.SAMN05444714_0175"/>
<feature type="repeat" description="TPR" evidence="3">
    <location>
        <begin position="227"/>
        <end position="260"/>
    </location>
</feature>
<protein>
    <submittedName>
        <fullName evidence="4">Tfp pilus assembly protein PilF</fullName>
    </submittedName>
</protein>
<name>A0A1I6L4I2_9RHOB</name>
<dbReference type="Pfam" id="PF14559">
    <property type="entry name" value="TPR_19"/>
    <property type="match status" value="1"/>
</dbReference>
<dbReference type="OrthoDB" id="9800698at2"/>
<accession>A0A1I6L4I2</accession>
<dbReference type="InterPro" id="IPR019734">
    <property type="entry name" value="TPR_rpt"/>
</dbReference>
<evidence type="ECO:0000313" key="5">
    <source>
        <dbReference type="Proteomes" id="UP000198926"/>
    </source>
</evidence>
<evidence type="ECO:0000256" key="2">
    <source>
        <dbReference type="ARBA" id="ARBA00022803"/>
    </source>
</evidence>